<evidence type="ECO:0000313" key="2">
    <source>
        <dbReference type="EMBL" id="SHF18395.1"/>
    </source>
</evidence>
<dbReference type="SMART" id="SM00507">
    <property type="entry name" value="HNHc"/>
    <property type="match status" value="1"/>
</dbReference>
<evidence type="ECO:0000259" key="1">
    <source>
        <dbReference type="SMART" id="SM00507"/>
    </source>
</evidence>
<dbReference type="Proteomes" id="UP000184404">
    <property type="component" value="Unassembled WGS sequence"/>
</dbReference>
<keyword evidence="3" id="KW-1185">Reference proteome</keyword>
<feature type="domain" description="HNH nuclease" evidence="1">
    <location>
        <begin position="193"/>
        <end position="246"/>
    </location>
</feature>
<dbReference type="Gene3D" id="1.10.30.50">
    <property type="match status" value="1"/>
</dbReference>
<dbReference type="CDD" id="cd00085">
    <property type="entry name" value="HNHc"/>
    <property type="match status" value="1"/>
</dbReference>
<dbReference type="OrthoDB" id="489287at2"/>
<accession>A0A1M4ZKA5</accession>
<dbReference type="Pfam" id="PF13395">
    <property type="entry name" value="HNH_4"/>
    <property type="match status" value="1"/>
</dbReference>
<dbReference type="InterPro" id="IPR003615">
    <property type="entry name" value="HNH_nuc"/>
</dbReference>
<organism evidence="2 3">
    <name type="scientific">Schwartzia succinivorans DSM 10502</name>
    <dbReference type="NCBI Taxonomy" id="1123243"/>
    <lineage>
        <taxon>Bacteria</taxon>
        <taxon>Bacillati</taxon>
        <taxon>Bacillota</taxon>
        <taxon>Negativicutes</taxon>
        <taxon>Selenomonadales</taxon>
        <taxon>Selenomonadaceae</taxon>
        <taxon>Schwartzia</taxon>
    </lineage>
</organism>
<dbReference type="GO" id="GO:0004519">
    <property type="term" value="F:endonuclease activity"/>
    <property type="evidence" value="ECO:0007669"/>
    <property type="project" value="UniProtKB-KW"/>
</dbReference>
<dbReference type="AlphaFoldDB" id="A0A1M4ZKA5"/>
<keyword evidence="2" id="KW-0540">Nuclease</keyword>
<dbReference type="RefSeq" id="WP_072936167.1">
    <property type="nucleotide sequence ID" value="NZ_FQUG01000008.1"/>
</dbReference>
<sequence>MEERQIFTDKDIWRVITLYGLNTSTYKIALAETLNSLVRQGITNASYEILAQEFFKLYNKRLDNGMPQLNHDTRYTKMEQIVTRFKGGAVDYDEAIAYVKNNAFDNVIPRFHNLNQFDLPQKFYEITKGGIVLTDSVFNVFNDNESEALHNELEARWSLLESAFAMKRENAKLINDIKRFYLVRGYERTDITYMRDMLNGYQEGRCFYCGEMLDQNHIHVDHVIPRTVLNHDEPWNLALAHEYCNEHKNDALPSRYYVQKLVDRNERLISSNHPLSKKIIEALGITPLKRKTETFRIYDEILAAFGAKNIWGGENFKPENDPFYRSMIRYIVKR</sequence>
<keyword evidence="2" id="KW-0255">Endonuclease</keyword>
<reference evidence="2 3" key="1">
    <citation type="submission" date="2016-11" db="EMBL/GenBank/DDBJ databases">
        <authorList>
            <person name="Jaros S."/>
            <person name="Januszkiewicz K."/>
            <person name="Wedrychowicz H."/>
        </authorList>
    </citation>
    <scope>NUCLEOTIDE SEQUENCE [LARGE SCALE GENOMIC DNA]</scope>
    <source>
        <strain evidence="2 3">DSM 10502</strain>
    </source>
</reference>
<dbReference type="EMBL" id="FQUG01000008">
    <property type="protein sequence ID" value="SHF18395.1"/>
    <property type="molecule type" value="Genomic_DNA"/>
</dbReference>
<keyword evidence="2" id="KW-0378">Hydrolase</keyword>
<name>A0A1M4ZKA5_9FIRM</name>
<proteinExistence type="predicted"/>
<dbReference type="STRING" id="1123243.SAMN02745190_02048"/>
<protein>
    <submittedName>
        <fullName evidence="2">HNH endonuclease</fullName>
    </submittedName>
</protein>
<gene>
    <name evidence="2" type="ORF">SAMN02745190_02048</name>
</gene>
<evidence type="ECO:0000313" key="3">
    <source>
        <dbReference type="Proteomes" id="UP000184404"/>
    </source>
</evidence>